<dbReference type="Pfam" id="PF00753">
    <property type="entry name" value="Lactamase_B"/>
    <property type="match status" value="1"/>
</dbReference>
<keyword evidence="4" id="KW-1185">Reference proteome</keyword>
<evidence type="ECO:0000256" key="1">
    <source>
        <dbReference type="SAM" id="Phobius"/>
    </source>
</evidence>
<dbReference type="CDD" id="cd06262">
    <property type="entry name" value="metallo-hydrolase-like_MBL-fold"/>
    <property type="match status" value="1"/>
</dbReference>
<dbReference type="PANTHER" id="PTHR23131:SF0">
    <property type="entry name" value="ENDORIBONUCLEASE LACTB2"/>
    <property type="match status" value="1"/>
</dbReference>
<dbReference type="Proteomes" id="UP000663760">
    <property type="component" value="Chromosome 15"/>
</dbReference>
<dbReference type="PANTHER" id="PTHR23131">
    <property type="entry name" value="ENDORIBONUCLEASE LACTB2"/>
    <property type="match status" value="1"/>
</dbReference>
<reference evidence="3" key="1">
    <citation type="submission" date="2020-02" db="EMBL/GenBank/DDBJ databases">
        <authorList>
            <person name="Scholz U."/>
            <person name="Mascher M."/>
            <person name="Fiebig A."/>
        </authorList>
    </citation>
    <scope>NUCLEOTIDE SEQUENCE</scope>
</reference>
<dbReference type="InterPro" id="IPR001279">
    <property type="entry name" value="Metallo-B-lactamas"/>
</dbReference>
<keyword evidence="1" id="KW-0812">Transmembrane</keyword>
<sequence length="535" mass="59068">MAIYKLAVVIGVDSSSPPSLAEGGGSGVGEDEEILVVQQSAPPMLEQEEYRRYVDSDLWDLPSAPLKVVEDGAAVDEFVVEGADSCSETVDLRKFDVRSAIDQVMRQVGFLTADNGHWTYGKFAKEPDFGPEPPVHTLFILGKFKFERKSIQGSKLSKWISVQSALKLLLEVNPGGDRIGPLFVTMFFSEASKAKWKIPPTFYFQEYPPGVCILPMRSRTIKPFRTTNLLVMTQSEANEDVEYSTCVAHGDALLVDPGCCSEFHAELADIVAALPRKLVVFITHHHYDHIDGLSVIQKCNPDALLLAHENTMNRVGKEAWSSSYIKVSDGDKMNIGGEQLRVIFAPGHTDGHAALLHVSSNSLVVGDHCVGQGSAVLDFRSGGNMKDYFETTYKFLELSPHVLIPMHGRINCWPKSMLCGYLKHRRDRELSILGAIESGAETLFDILAKSYSEVDSKFWFAASSNVRLHVDHLAHQGKLPQGFSHERFLASCRLRFLCCWVCALLFGVARRFFSGTVLVTIGLAGIALSCTLYAS</sequence>
<dbReference type="InterPro" id="IPR036388">
    <property type="entry name" value="WH-like_DNA-bd_sf"/>
</dbReference>
<evidence type="ECO:0000259" key="2">
    <source>
        <dbReference type="SMART" id="SM00849"/>
    </source>
</evidence>
<gene>
    <name evidence="3" type="ORF">SI8410_15019097</name>
</gene>
<dbReference type="SMART" id="SM00849">
    <property type="entry name" value="Lactamase_B"/>
    <property type="match status" value="1"/>
</dbReference>
<organism evidence="3 4">
    <name type="scientific">Spirodela intermedia</name>
    <name type="common">Intermediate duckweed</name>
    <dbReference type="NCBI Taxonomy" id="51605"/>
    <lineage>
        <taxon>Eukaryota</taxon>
        <taxon>Viridiplantae</taxon>
        <taxon>Streptophyta</taxon>
        <taxon>Embryophyta</taxon>
        <taxon>Tracheophyta</taxon>
        <taxon>Spermatophyta</taxon>
        <taxon>Magnoliopsida</taxon>
        <taxon>Liliopsida</taxon>
        <taxon>Araceae</taxon>
        <taxon>Lemnoideae</taxon>
        <taxon>Spirodela</taxon>
    </lineage>
</organism>
<dbReference type="Gene3D" id="1.10.10.10">
    <property type="entry name" value="Winged helix-like DNA-binding domain superfamily/Winged helix DNA-binding domain"/>
    <property type="match status" value="1"/>
</dbReference>
<dbReference type="FunFam" id="3.60.15.10:FF:000032">
    <property type="entry name" value="Metallo-hydrolase/oxidoreductase superfamily protein"/>
    <property type="match status" value="1"/>
</dbReference>
<dbReference type="InterPro" id="IPR036866">
    <property type="entry name" value="RibonucZ/Hydroxyglut_hydro"/>
</dbReference>
<dbReference type="SUPFAM" id="SSF56281">
    <property type="entry name" value="Metallo-hydrolase/oxidoreductase"/>
    <property type="match status" value="1"/>
</dbReference>
<dbReference type="AlphaFoldDB" id="A0A7I8LEI2"/>
<dbReference type="InterPro" id="IPR050662">
    <property type="entry name" value="Sec-metab_biosynth-thioest"/>
</dbReference>
<evidence type="ECO:0000313" key="3">
    <source>
        <dbReference type="EMBL" id="CAA7408419.1"/>
    </source>
</evidence>
<keyword evidence="1" id="KW-1133">Transmembrane helix</keyword>
<protein>
    <recommendedName>
        <fullName evidence="2">Metallo-beta-lactamase domain-containing protein</fullName>
    </recommendedName>
</protein>
<feature type="transmembrane region" description="Helical" evidence="1">
    <location>
        <begin position="516"/>
        <end position="534"/>
    </location>
</feature>
<keyword evidence="1" id="KW-0472">Membrane</keyword>
<dbReference type="Gene3D" id="3.60.15.10">
    <property type="entry name" value="Ribonuclease Z/Hydroxyacylglutathione hydrolase-like"/>
    <property type="match status" value="1"/>
</dbReference>
<dbReference type="OrthoDB" id="17458at2759"/>
<evidence type="ECO:0000313" key="4">
    <source>
        <dbReference type="Proteomes" id="UP000663760"/>
    </source>
</evidence>
<accession>A0A7I8LEI2</accession>
<feature type="domain" description="Metallo-beta-lactamase" evidence="2">
    <location>
        <begin position="241"/>
        <end position="407"/>
    </location>
</feature>
<dbReference type="FunFam" id="1.10.10.10:FF:000534">
    <property type="entry name" value="Metallo-hydrolase/oxidoreductase superfamily protein"/>
    <property type="match status" value="1"/>
</dbReference>
<dbReference type="EMBL" id="LR746278">
    <property type="protein sequence ID" value="CAA7408419.1"/>
    <property type="molecule type" value="Genomic_DNA"/>
</dbReference>
<dbReference type="GO" id="GO:0009536">
    <property type="term" value="C:plastid"/>
    <property type="evidence" value="ECO:0007669"/>
    <property type="project" value="TreeGrafter"/>
</dbReference>
<name>A0A7I8LEI2_SPIIN</name>
<proteinExistence type="predicted"/>